<dbReference type="Proteomes" id="UP001642260">
    <property type="component" value="Unassembled WGS sequence"/>
</dbReference>
<sequence>MCCVMWEEVVEYNEEITSLLSNLVSSPAPLIEDPIPVIKPRYVQHLMKKAEQRQEEHGVVYERALSAQQRSIVLVKLQCKIKLDSMQFRTNCSERSEREG</sequence>
<comment type="caution">
    <text evidence="1">The sequence shown here is derived from an EMBL/GenBank/DDBJ whole genome shotgun (WGS) entry which is preliminary data.</text>
</comment>
<dbReference type="AlphaFoldDB" id="A0ABC8KE78"/>
<keyword evidence="2" id="KW-1185">Reference proteome</keyword>
<organism evidence="1 2">
    <name type="scientific">Eruca vesicaria subsp. sativa</name>
    <name type="common">Garden rocket</name>
    <name type="synonym">Eruca sativa</name>
    <dbReference type="NCBI Taxonomy" id="29727"/>
    <lineage>
        <taxon>Eukaryota</taxon>
        <taxon>Viridiplantae</taxon>
        <taxon>Streptophyta</taxon>
        <taxon>Embryophyta</taxon>
        <taxon>Tracheophyta</taxon>
        <taxon>Spermatophyta</taxon>
        <taxon>Magnoliopsida</taxon>
        <taxon>eudicotyledons</taxon>
        <taxon>Gunneridae</taxon>
        <taxon>Pentapetalae</taxon>
        <taxon>rosids</taxon>
        <taxon>malvids</taxon>
        <taxon>Brassicales</taxon>
        <taxon>Brassicaceae</taxon>
        <taxon>Brassiceae</taxon>
        <taxon>Eruca</taxon>
    </lineage>
</organism>
<proteinExistence type="predicted"/>
<reference evidence="1 2" key="1">
    <citation type="submission" date="2022-03" db="EMBL/GenBank/DDBJ databases">
        <authorList>
            <person name="Macdonald S."/>
            <person name="Ahmed S."/>
            <person name="Newling K."/>
        </authorList>
    </citation>
    <scope>NUCLEOTIDE SEQUENCE [LARGE SCALE GENOMIC DNA]</scope>
</reference>
<accession>A0ABC8KE78</accession>
<evidence type="ECO:0000313" key="2">
    <source>
        <dbReference type="Proteomes" id="UP001642260"/>
    </source>
</evidence>
<name>A0ABC8KE78_ERUVS</name>
<protein>
    <submittedName>
        <fullName evidence="1">Uncharacterized protein</fullName>
    </submittedName>
</protein>
<evidence type="ECO:0000313" key="1">
    <source>
        <dbReference type="EMBL" id="CAH8356816.1"/>
    </source>
</evidence>
<gene>
    <name evidence="1" type="ORF">ERUC_LOCUS22571</name>
</gene>
<dbReference type="EMBL" id="CAKOAT010220710">
    <property type="protein sequence ID" value="CAH8356816.1"/>
    <property type="molecule type" value="Genomic_DNA"/>
</dbReference>